<feature type="region of interest" description="Disordered" evidence="1">
    <location>
        <begin position="744"/>
        <end position="839"/>
    </location>
</feature>
<comment type="caution">
    <text evidence="3">The sequence shown here is derived from an EMBL/GenBank/DDBJ whole genome shotgun (WGS) entry which is preliminary data.</text>
</comment>
<dbReference type="Proteomes" id="UP000663868">
    <property type="component" value="Unassembled WGS sequence"/>
</dbReference>
<proteinExistence type="predicted"/>
<feature type="region of interest" description="Disordered" evidence="1">
    <location>
        <begin position="193"/>
        <end position="225"/>
    </location>
</feature>
<evidence type="ECO:0000313" key="3">
    <source>
        <dbReference type="EMBL" id="CAF4080449.1"/>
    </source>
</evidence>
<sequence length="839" mass="93633">MEETNTDLTTSEPIPRDLPGQPGVLIRPGQPFIRDGDDDQAAIHIGAGQSSIRGDGDQAAIHIGAGQSSIRGDGDQAAVRGSAGQSSIRGGTGQSVRGDGDRAAIIEKGVCGTIITVNRLRHYAFIKRKDNMHSRDIFAREISIINEPINKRKLFLHDTCKFDLIRTQRGLEAINIQIVERNVDTISKCSRRRSSKRVLQNRTPESARSNATTTTPASSTTLKRSSLPLHEKIRKRIKSDVSLESVDSNVPMNGYTILQNQVLFSLMGKTNCESCGQRWNGIMNIKKREGLFLILSFRCSSCKNTINIETSPQIVSSARRDVNVRSQIGAHLCGIKYAGLVKLMGVMNLPSPIHDERYSKWNKDLLISIKSLSDRSMRKAVVEAVASANSTDLMVSGDGYWQTRGFQSRHGAAALISCTTAPKVIDIETCHKTCNTCMEALAIKTSDPNKYKDIIKSHQCEKNYDKSSGGMESSAVLSMFNRSTSKYGVDYTSYVGDGDSKAFNALSKAAPYPGSVSMKNIVYLGKIIKKIEDLNHFSKRMKRALETKKREYGKKKLSDGKTIGGKNRLSAQTIIRLQMTFRATIQKNKHDLELLYKRSWAIFYHKYSTNNDPHHNWCSVKWCGYLKSVKDNTPYDHTTHTLAHPVLDAIKPVFKSLCSRESLSRVVNASSQNANECFHSIVWLTSPKHKATSGTIFEIASHLAAIIFNDGYFGLGDLLDIVCGYFGFYAQQAMIYLDNNRLHTESKESNRKRKKEASRTSQKNDNNKQTGTDDEQSNDDTEESDDCNEQSSDDTEESNDCNEQSSDDTEVSDHCAEQSSDDDYGYYNAKDKRLWKEKE</sequence>
<dbReference type="Pfam" id="PF20700">
    <property type="entry name" value="Mutator"/>
    <property type="match status" value="1"/>
</dbReference>
<dbReference type="AlphaFoldDB" id="A0A819TXV9"/>
<feature type="compositionally biased region" description="Low complexity" evidence="1">
    <location>
        <begin position="206"/>
        <end position="221"/>
    </location>
</feature>
<feature type="compositionally biased region" description="Polar residues" evidence="1">
    <location>
        <begin position="760"/>
        <end position="770"/>
    </location>
</feature>
<feature type="compositionally biased region" description="Acidic residues" evidence="1">
    <location>
        <begin position="772"/>
        <end position="810"/>
    </location>
</feature>
<feature type="compositionally biased region" description="Polar residues" evidence="1">
    <location>
        <begin position="1"/>
        <end position="12"/>
    </location>
</feature>
<gene>
    <name evidence="3" type="ORF">KXQ929_LOCUS33315</name>
</gene>
<feature type="region of interest" description="Disordered" evidence="1">
    <location>
        <begin position="1"/>
        <end position="23"/>
    </location>
</feature>
<evidence type="ECO:0000313" key="4">
    <source>
        <dbReference type="Proteomes" id="UP000663868"/>
    </source>
</evidence>
<dbReference type="EMBL" id="CAJOBB010004237">
    <property type="protein sequence ID" value="CAF4080449.1"/>
    <property type="molecule type" value="Genomic_DNA"/>
</dbReference>
<dbReference type="InterPro" id="IPR049012">
    <property type="entry name" value="Mutator_transp_dom"/>
</dbReference>
<dbReference type="Gene3D" id="2.40.50.140">
    <property type="entry name" value="Nucleic acid-binding proteins"/>
    <property type="match status" value="1"/>
</dbReference>
<protein>
    <recommendedName>
        <fullName evidence="2">Mutator-like transposase domain-containing protein</fullName>
    </recommendedName>
</protein>
<name>A0A819TXV9_9BILA</name>
<evidence type="ECO:0000256" key="1">
    <source>
        <dbReference type="SAM" id="MobiDB-lite"/>
    </source>
</evidence>
<reference evidence="3" key="1">
    <citation type="submission" date="2021-02" db="EMBL/GenBank/DDBJ databases">
        <authorList>
            <person name="Nowell W R."/>
        </authorList>
    </citation>
    <scope>NUCLEOTIDE SEQUENCE</scope>
</reference>
<evidence type="ECO:0000259" key="2">
    <source>
        <dbReference type="Pfam" id="PF20700"/>
    </source>
</evidence>
<feature type="region of interest" description="Disordered" evidence="1">
    <location>
        <begin position="66"/>
        <end position="97"/>
    </location>
</feature>
<feature type="domain" description="Mutator-like transposase" evidence="2">
    <location>
        <begin position="269"/>
        <end position="623"/>
    </location>
</feature>
<feature type="compositionally biased region" description="Basic and acidic residues" evidence="1">
    <location>
        <begin position="829"/>
        <end position="839"/>
    </location>
</feature>
<accession>A0A819TXV9</accession>
<dbReference type="InterPro" id="IPR012340">
    <property type="entry name" value="NA-bd_OB-fold"/>
</dbReference>
<organism evidence="3 4">
    <name type="scientific">Adineta steineri</name>
    <dbReference type="NCBI Taxonomy" id="433720"/>
    <lineage>
        <taxon>Eukaryota</taxon>
        <taxon>Metazoa</taxon>
        <taxon>Spiralia</taxon>
        <taxon>Gnathifera</taxon>
        <taxon>Rotifera</taxon>
        <taxon>Eurotatoria</taxon>
        <taxon>Bdelloidea</taxon>
        <taxon>Adinetida</taxon>
        <taxon>Adinetidae</taxon>
        <taxon>Adineta</taxon>
    </lineage>
</organism>